<gene>
    <name evidence="10" type="ORF">BN980_GECA02s01726g</name>
</gene>
<dbReference type="OrthoDB" id="10249309at2759"/>
<evidence type="ECO:0000256" key="2">
    <source>
        <dbReference type="ARBA" id="ARBA00007251"/>
    </source>
</evidence>
<dbReference type="InterPro" id="IPR037171">
    <property type="entry name" value="NagB/RpiA_transferase-like"/>
</dbReference>
<dbReference type="InterPro" id="IPR042529">
    <property type="entry name" value="IF_2B-like_C"/>
</dbReference>
<evidence type="ECO:0000256" key="3">
    <source>
        <dbReference type="ARBA" id="ARBA00022490"/>
    </source>
</evidence>
<evidence type="ECO:0000256" key="6">
    <source>
        <dbReference type="ARBA" id="ARBA00044208"/>
    </source>
</evidence>
<dbReference type="Gene3D" id="3.40.50.10470">
    <property type="entry name" value="Translation initiation factor eif-2b, domain 2"/>
    <property type="match status" value="1"/>
</dbReference>
<dbReference type="SUPFAM" id="SSF100950">
    <property type="entry name" value="NagB/RpiA/CoA transferase-like"/>
    <property type="match status" value="1"/>
</dbReference>
<comment type="subcellular location">
    <subcellularLocation>
        <location evidence="1">Cytoplasm</location>
        <location evidence="1">Cytosol</location>
    </subcellularLocation>
</comment>
<dbReference type="InterPro" id="IPR000649">
    <property type="entry name" value="IF-2B-related"/>
</dbReference>
<dbReference type="GO" id="GO:0005851">
    <property type="term" value="C:eukaryotic translation initiation factor 2B complex"/>
    <property type="evidence" value="ECO:0007669"/>
    <property type="project" value="TreeGrafter"/>
</dbReference>
<dbReference type="FunFam" id="1.20.120.1070:FF:000002">
    <property type="entry name" value="Translation initiation factor eIF-2B subunit alpha"/>
    <property type="match status" value="1"/>
</dbReference>
<dbReference type="PANTHER" id="PTHR45860:SF1">
    <property type="entry name" value="TRANSLATION INITIATION FACTOR EIF-2B SUBUNIT ALPHA"/>
    <property type="match status" value="1"/>
</dbReference>
<evidence type="ECO:0000256" key="4">
    <source>
        <dbReference type="ARBA" id="ARBA00022540"/>
    </source>
</evidence>
<comment type="caution">
    <text evidence="10">The sequence shown here is derived from an EMBL/GenBank/DDBJ whole genome shotgun (WGS) entry which is preliminary data.</text>
</comment>
<dbReference type="GO" id="GO:0005829">
    <property type="term" value="C:cytosol"/>
    <property type="evidence" value="ECO:0007669"/>
    <property type="project" value="UniProtKB-SubCell"/>
</dbReference>
<dbReference type="PANTHER" id="PTHR45860">
    <property type="entry name" value="TRANSLATION INITIATION FACTOR EIF-2B SUBUNIT ALPHA"/>
    <property type="match status" value="1"/>
</dbReference>
<evidence type="ECO:0000256" key="9">
    <source>
        <dbReference type="RuleBase" id="RU003814"/>
    </source>
</evidence>
<dbReference type="STRING" id="1173061.A0A0J9X401"/>
<keyword evidence="5" id="KW-0648">Protein biosynthesis</keyword>
<sequence>MTAETKEIVPVFNDNGEFDIKATYFKFLEEDPDITMPVAAIESLVALLSTTETSTSSELMKVLGDATTRLKKSVQNSISLSAGCDLFTRFVLRNINEYGEWETCKKHLIQNGRLFVQRAMESRDKIARNGLPFIRDDDVILVHSQSRTVTALLLHAASQLIRFRVFVTESRTSKNGVEMARTLRAHGIPTSLIADATVGYVMQKVDKIFVGAEGVAESGGVINESGTYQIGVLAEATNKPFYVVAESISFSHKFVRLFPLSPSDIPNEHSLDFTLEDKDDELSTLPAVDFTPHQYITALITDIGVLTTNSVSEELIKIWFG</sequence>
<evidence type="ECO:0000256" key="5">
    <source>
        <dbReference type="ARBA" id="ARBA00022917"/>
    </source>
</evidence>
<keyword evidence="3" id="KW-0963">Cytoplasm</keyword>
<comment type="similarity">
    <text evidence="2 9">Belongs to the eIF-2B alpha/beta/delta subunits family.</text>
</comment>
<dbReference type="AlphaFoldDB" id="A0A0J9X401"/>
<keyword evidence="4 10" id="KW-0396">Initiation factor</keyword>
<proteinExistence type="inferred from homology"/>
<protein>
    <recommendedName>
        <fullName evidence="6">Translation initiation factor eIF2B subunit alpha</fullName>
    </recommendedName>
    <alternativeName>
        <fullName evidence="7">eIF2B GDP-GTP exchange factor subunit alpha</fullName>
    </alternativeName>
</protein>
<evidence type="ECO:0000256" key="7">
    <source>
        <dbReference type="ARBA" id="ARBA00044236"/>
    </source>
</evidence>
<name>A0A0J9X401_GEOCN</name>
<keyword evidence="11" id="KW-1185">Reference proteome</keyword>
<dbReference type="InterPro" id="IPR042528">
    <property type="entry name" value="elF-2B_alpha_N"/>
</dbReference>
<dbReference type="Pfam" id="PF01008">
    <property type="entry name" value="IF-2B"/>
    <property type="match status" value="1"/>
</dbReference>
<comment type="subunit">
    <text evidence="8">Component of the translation initiation factor 2B (eIF2B) complex which is a heterodecamer of two sets of five different subunits: alpha, beta, gamma, delta and epsilon. Subunits alpha, beta and delta comprise a regulatory subcomplex and subunits epsilon and gamma comprise a catalytic subcomplex. Within the complex, the hexameric regulatory complex resides at the center, with the two heterodimeric catalytic subcomplexes bound on opposite sides.</text>
</comment>
<dbReference type="Gene3D" id="1.20.120.1070">
    <property type="entry name" value="Translation initiation factor eIF-2B, N-terminal domain"/>
    <property type="match status" value="1"/>
</dbReference>
<reference evidence="10" key="1">
    <citation type="submission" date="2014-03" db="EMBL/GenBank/DDBJ databases">
        <authorList>
            <person name="Casaregola S."/>
        </authorList>
    </citation>
    <scope>NUCLEOTIDE SEQUENCE [LARGE SCALE GENOMIC DNA]</scope>
    <source>
        <strain evidence="10">CLIB 918</strain>
    </source>
</reference>
<evidence type="ECO:0000256" key="1">
    <source>
        <dbReference type="ARBA" id="ARBA00004514"/>
    </source>
</evidence>
<dbReference type="EMBL" id="CCBN010000002">
    <property type="protein sequence ID" value="CDO51839.1"/>
    <property type="molecule type" value="Genomic_DNA"/>
</dbReference>
<accession>A0A0J9X401</accession>
<dbReference type="GO" id="GO:0005085">
    <property type="term" value="F:guanyl-nucleotide exchange factor activity"/>
    <property type="evidence" value="ECO:0007669"/>
    <property type="project" value="TreeGrafter"/>
</dbReference>
<evidence type="ECO:0000313" key="10">
    <source>
        <dbReference type="EMBL" id="CDO51839.1"/>
    </source>
</evidence>
<dbReference type="GO" id="GO:0003743">
    <property type="term" value="F:translation initiation factor activity"/>
    <property type="evidence" value="ECO:0007669"/>
    <property type="project" value="UniProtKB-KW"/>
</dbReference>
<organism evidence="10 11">
    <name type="scientific">Geotrichum candidum</name>
    <name type="common">Oospora lactis</name>
    <name type="synonym">Dipodascus geotrichum</name>
    <dbReference type="NCBI Taxonomy" id="1173061"/>
    <lineage>
        <taxon>Eukaryota</taxon>
        <taxon>Fungi</taxon>
        <taxon>Dikarya</taxon>
        <taxon>Ascomycota</taxon>
        <taxon>Saccharomycotina</taxon>
        <taxon>Dipodascomycetes</taxon>
        <taxon>Dipodascales</taxon>
        <taxon>Dipodascaceae</taxon>
        <taxon>Geotrichum</taxon>
    </lineage>
</organism>
<dbReference type="Proteomes" id="UP000242525">
    <property type="component" value="Unassembled WGS sequence"/>
</dbReference>
<evidence type="ECO:0000313" key="11">
    <source>
        <dbReference type="Proteomes" id="UP000242525"/>
    </source>
</evidence>
<evidence type="ECO:0000256" key="8">
    <source>
        <dbReference type="ARBA" id="ARBA00046432"/>
    </source>
</evidence>
<dbReference type="InterPro" id="IPR051501">
    <property type="entry name" value="eIF2B_alpha/beta/delta"/>
</dbReference>